<name>A0ACB9CFV5_9ASTR</name>
<reference evidence="2" key="1">
    <citation type="journal article" date="2022" name="Mol. Ecol. Resour.">
        <title>The genomes of chicory, endive, great burdock and yacon provide insights into Asteraceae palaeo-polyploidization history and plant inulin production.</title>
        <authorList>
            <person name="Fan W."/>
            <person name="Wang S."/>
            <person name="Wang H."/>
            <person name="Wang A."/>
            <person name="Jiang F."/>
            <person name="Liu H."/>
            <person name="Zhao H."/>
            <person name="Xu D."/>
            <person name="Zhang Y."/>
        </authorList>
    </citation>
    <scope>NUCLEOTIDE SEQUENCE [LARGE SCALE GENOMIC DNA]</scope>
    <source>
        <strain evidence="2">cv. Yunnan</strain>
    </source>
</reference>
<gene>
    <name evidence="1" type="ORF">L1987_64343</name>
</gene>
<dbReference type="EMBL" id="CM042038">
    <property type="protein sequence ID" value="KAI3733125.1"/>
    <property type="molecule type" value="Genomic_DNA"/>
</dbReference>
<reference evidence="1 2" key="2">
    <citation type="journal article" date="2022" name="Mol. Ecol. Resour.">
        <title>The genomes of chicory, endive, great burdock and yacon provide insights into Asteraceae paleo-polyploidization history and plant inulin production.</title>
        <authorList>
            <person name="Fan W."/>
            <person name="Wang S."/>
            <person name="Wang H."/>
            <person name="Wang A."/>
            <person name="Jiang F."/>
            <person name="Liu H."/>
            <person name="Zhao H."/>
            <person name="Xu D."/>
            <person name="Zhang Y."/>
        </authorList>
    </citation>
    <scope>NUCLEOTIDE SEQUENCE [LARGE SCALE GENOMIC DNA]</scope>
    <source>
        <strain evidence="2">cv. Yunnan</strain>
        <tissue evidence="1">Leaves</tissue>
    </source>
</reference>
<accession>A0ACB9CFV5</accession>
<evidence type="ECO:0000313" key="1">
    <source>
        <dbReference type="EMBL" id="KAI3733125.1"/>
    </source>
</evidence>
<organism evidence="1 2">
    <name type="scientific">Smallanthus sonchifolius</name>
    <dbReference type="NCBI Taxonomy" id="185202"/>
    <lineage>
        <taxon>Eukaryota</taxon>
        <taxon>Viridiplantae</taxon>
        <taxon>Streptophyta</taxon>
        <taxon>Embryophyta</taxon>
        <taxon>Tracheophyta</taxon>
        <taxon>Spermatophyta</taxon>
        <taxon>Magnoliopsida</taxon>
        <taxon>eudicotyledons</taxon>
        <taxon>Gunneridae</taxon>
        <taxon>Pentapetalae</taxon>
        <taxon>asterids</taxon>
        <taxon>campanulids</taxon>
        <taxon>Asterales</taxon>
        <taxon>Asteraceae</taxon>
        <taxon>Asteroideae</taxon>
        <taxon>Heliantheae alliance</taxon>
        <taxon>Millerieae</taxon>
        <taxon>Smallanthus</taxon>
    </lineage>
</organism>
<keyword evidence="2" id="KW-1185">Reference proteome</keyword>
<protein>
    <submittedName>
        <fullName evidence="1">Uncharacterized protein</fullName>
    </submittedName>
</protein>
<sequence>MVDPPTHTQTHQRSIHLSLSLSLDLLLLNSTSLTKSFQQETFLDLNYHTILVHMFRVVEDKSRKCQIIMQQHVQKGQQVIC</sequence>
<proteinExistence type="predicted"/>
<dbReference type="Proteomes" id="UP001056120">
    <property type="component" value="Linkage Group LG21"/>
</dbReference>
<comment type="caution">
    <text evidence="1">The sequence shown here is derived from an EMBL/GenBank/DDBJ whole genome shotgun (WGS) entry which is preliminary data.</text>
</comment>
<evidence type="ECO:0000313" key="2">
    <source>
        <dbReference type="Proteomes" id="UP001056120"/>
    </source>
</evidence>